<evidence type="ECO:0000313" key="4">
    <source>
        <dbReference type="EMBL" id="CAC5421729.1"/>
    </source>
</evidence>
<name>A0A6J8EM94_MYTCO</name>
<dbReference type="SMART" id="SM00408">
    <property type="entry name" value="IGc2"/>
    <property type="match status" value="3"/>
</dbReference>
<dbReference type="GO" id="GO:0007156">
    <property type="term" value="P:homophilic cell adhesion via plasma membrane adhesion molecules"/>
    <property type="evidence" value="ECO:0007669"/>
    <property type="project" value="TreeGrafter"/>
</dbReference>
<dbReference type="AlphaFoldDB" id="A0A6J8EM94"/>
<feature type="chain" id="PRO_5027087472" description="Ig-like domain-containing protein" evidence="2">
    <location>
        <begin position="17"/>
        <end position="365"/>
    </location>
</feature>
<gene>
    <name evidence="4" type="ORF">MCOR_53821</name>
</gene>
<dbReference type="InterPro" id="IPR050958">
    <property type="entry name" value="Cell_Adh-Cytoskel_Orgn"/>
</dbReference>
<dbReference type="InterPro" id="IPR003599">
    <property type="entry name" value="Ig_sub"/>
</dbReference>
<feature type="domain" description="Ig-like" evidence="3">
    <location>
        <begin position="138"/>
        <end position="221"/>
    </location>
</feature>
<evidence type="ECO:0000256" key="2">
    <source>
        <dbReference type="SAM" id="SignalP"/>
    </source>
</evidence>
<dbReference type="InterPro" id="IPR003598">
    <property type="entry name" value="Ig_sub2"/>
</dbReference>
<feature type="signal peptide" evidence="2">
    <location>
        <begin position="1"/>
        <end position="16"/>
    </location>
</feature>
<protein>
    <recommendedName>
        <fullName evidence="3">Ig-like domain-containing protein</fullName>
    </recommendedName>
</protein>
<keyword evidence="2" id="KW-0732">Signal</keyword>
<accession>A0A6J8EM94</accession>
<feature type="transmembrane region" description="Helical" evidence="1">
    <location>
        <begin position="340"/>
        <end position="360"/>
    </location>
</feature>
<dbReference type="PANTHER" id="PTHR45080:SF33">
    <property type="entry name" value="IG-LIKE DOMAIN-CONTAINING PROTEIN"/>
    <property type="match status" value="1"/>
</dbReference>
<dbReference type="PROSITE" id="PS50835">
    <property type="entry name" value="IG_LIKE"/>
    <property type="match status" value="3"/>
</dbReference>
<evidence type="ECO:0000259" key="3">
    <source>
        <dbReference type="PROSITE" id="PS50835"/>
    </source>
</evidence>
<dbReference type="GO" id="GO:0008046">
    <property type="term" value="F:axon guidance receptor activity"/>
    <property type="evidence" value="ECO:0007669"/>
    <property type="project" value="TreeGrafter"/>
</dbReference>
<keyword evidence="1" id="KW-0472">Membrane</keyword>
<dbReference type="Proteomes" id="UP000507470">
    <property type="component" value="Unassembled WGS sequence"/>
</dbReference>
<dbReference type="GO" id="GO:0043025">
    <property type="term" value="C:neuronal cell body"/>
    <property type="evidence" value="ECO:0007669"/>
    <property type="project" value="TreeGrafter"/>
</dbReference>
<keyword evidence="1" id="KW-0812">Transmembrane</keyword>
<evidence type="ECO:0000256" key="1">
    <source>
        <dbReference type="SAM" id="Phobius"/>
    </source>
</evidence>
<dbReference type="GO" id="GO:0030424">
    <property type="term" value="C:axon"/>
    <property type="evidence" value="ECO:0007669"/>
    <property type="project" value="TreeGrafter"/>
</dbReference>
<reference evidence="4 5" key="1">
    <citation type="submission" date="2020-06" db="EMBL/GenBank/DDBJ databases">
        <authorList>
            <person name="Li R."/>
            <person name="Bekaert M."/>
        </authorList>
    </citation>
    <scope>NUCLEOTIDE SEQUENCE [LARGE SCALE GENOMIC DNA]</scope>
    <source>
        <strain evidence="5">wild</strain>
    </source>
</reference>
<dbReference type="InterPro" id="IPR007110">
    <property type="entry name" value="Ig-like_dom"/>
</dbReference>
<dbReference type="Pfam" id="PF13927">
    <property type="entry name" value="Ig_3"/>
    <property type="match status" value="1"/>
</dbReference>
<organism evidence="4 5">
    <name type="scientific">Mytilus coruscus</name>
    <name type="common">Sea mussel</name>
    <dbReference type="NCBI Taxonomy" id="42192"/>
    <lineage>
        <taxon>Eukaryota</taxon>
        <taxon>Metazoa</taxon>
        <taxon>Spiralia</taxon>
        <taxon>Lophotrochozoa</taxon>
        <taxon>Mollusca</taxon>
        <taxon>Bivalvia</taxon>
        <taxon>Autobranchia</taxon>
        <taxon>Pteriomorphia</taxon>
        <taxon>Mytilida</taxon>
        <taxon>Mytiloidea</taxon>
        <taxon>Mytilidae</taxon>
        <taxon>Mytilinae</taxon>
        <taxon>Mytilus</taxon>
    </lineage>
</organism>
<feature type="domain" description="Ig-like" evidence="3">
    <location>
        <begin position="229"/>
        <end position="321"/>
    </location>
</feature>
<sequence>MDIIVLFISFVTCAFAIDPNVTIIDEAPKMVIGVSGRKEMIATKDKDIFMTCVVHNKPADKKVEWRAIAPDNTNIEISEDQDSKDAYRYQIDQPSAISWRVKIQNIQIADEMRYICQVEIGHQKYATEERYIRVTEKPQIMDLLTSSNQLVEEGDPVQLTCNCTGWPRPNVKWSKVAGGLLPSGGQEYAGYTLNLGNSRPDHRGYYKCTCQNMVGKDSRIVYLGVVFKPTIQVGQMEPAQAYGYQKTLECVIEAYPVPSEDQITWTHENIPVSSSAKIKYIEGAMNRVTTKLTIRGVDPNALGLYTCQASNTKGSTQANINLKYSSQPTPDITGEIIRSGASLISISITTLLMFVTVGLLHTCKF</sequence>
<dbReference type="InterPro" id="IPR013098">
    <property type="entry name" value="Ig_I-set"/>
</dbReference>
<dbReference type="EMBL" id="CACVKT020009374">
    <property type="protein sequence ID" value="CAC5421729.1"/>
    <property type="molecule type" value="Genomic_DNA"/>
</dbReference>
<dbReference type="SMART" id="SM00409">
    <property type="entry name" value="IG"/>
    <property type="match status" value="3"/>
</dbReference>
<dbReference type="InterPro" id="IPR013783">
    <property type="entry name" value="Ig-like_fold"/>
</dbReference>
<dbReference type="PIRSF" id="PIRSF000615">
    <property type="entry name" value="TyrPK_CSF1-R"/>
    <property type="match status" value="1"/>
</dbReference>
<dbReference type="PANTHER" id="PTHR45080">
    <property type="entry name" value="CONTACTIN 5"/>
    <property type="match status" value="1"/>
</dbReference>
<dbReference type="InterPro" id="IPR036179">
    <property type="entry name" value="Ig-like_dom_sf"/>
</dbReference>
<dbReference type="Gene3D" id="2.60.40.10">
    <property type="entry name" value="Immunoglobulins"/>
    <property type="match status" value="3"/>
</dbReference>
<keyword evidence="1" id="KW-1133">Transmembrane helix</keyword>
<dbReference type="SUPFAM" id="SSF48726">
    <property type="entry name" value="Immunoglobulin"/>
    <property type="match status" value="3"/>
</dbReference>
<proteinExistence type="predicted"/>
<dbReference type="GO" id="GO:0050808">
    <property type="term" value="P:synapse organization"/>
    <property type="evidence" value="ECO:0007669"/>
    <property type="project" value="TreeGrafter"/>
</dbReference>
<dbReference type="Pfam" id="PF07679">
    <property type="entry name" value="I-set"/>
    <property type="match status" value="1"/>
</dbReference>
<keyword evidence="5" id="KW-1185">Reference proteome</keyword>
<feature type="domain" description="Ig-like" evidence="3">
    <location>
        <begin position="28"/>
        <end position="133"/>
    </location>
</feature>
<dbReference type="GO" id="GO:0005886">
    <property type="term" value="C:plasma membrane"/>
    <property type="evidence" value="ECO:0007669"/>
    <property type="project" value="TreeGrafter"/>
</dbReference>
<evidence type="ECO:0000313" key="5">
    <source>
        <dbReference type="Proteomes" id="UP000507470"/>
    </source>
</evidence>
<dbReference type="OrthoDB" id="10010359at2759"/>